<feature type="transmembrane region" description="Helical" evidence="2">
    <location>
        <begin position="354"/>
        <end position="376"/>
    </location>
</feature>
<feature type="transmembrane region" description="Helical" evidence="2">
    <location>
        <begin position="316"/>
        <end position="334"/>
    </location>
</feature>
<evidence type="ECO:0000313" key="5">
    <source>
        <dbReference type="Proteomes" id="UP000011910"/>
    </source>
</evidence>
<feature type="transmembrane region" description="Helical" evidence="2">
    <location>
        <begin position="239"/>
        <end position="258"/>
    </location>
</feature>
<sequence length="1196" mass="135946">MRFELAYRLKRPATYIYFFIFFLLSFLAITTDAVIIGGSSGKVFLNSPYVVGTFVTILSIFAVFVVSAVMGVPVYRDLEHKTATFFFTLPFNRNSYLAGRFFGSFVVLFAIMLSIAAGILLGSVMPWLDAEKVGPTVWMAYVNSYFYIMLPNLLFASGIFFSLVALTRRIVAAYTGSAVLFVCYLMSTVLMQDIENQRLAALIDPFALSSFQQITQYWTVSEKNTLALPLTQELLYNRLIFGGLGLLMLAVCFVRFDVGRFAGFAGRTKKAPLVQKERSADSITLPRVAQRFGLERQFGQMLHLGRLEFANIARDILFLSMLFATLIFLLLDGWHADSMFGTTTYPVTYNMMGIAGQTFGLLMYAILIFFSGELVWRERSLGFSGITDSFPVGNWVYQGAKFLALAGICVLLCCLVIVSGVLVQALKGYYTFELGLYLQEVFLYTLPGYLIFATLCFFFHSLLNNKFLSFFIIILFMVGMLVLGIIDFSHPIYRFNQTPGYVYSDMNGYGHFMQGWGWGTAYWAAFGLLLVMLSNLLWLRGSETGFRNRLRLMGQRFGRSAQLLVGGSLLLWLALGGWLFYNTNVLNDYLPGDKAEELASAYEKQYKQYENRPQPKITAVSLQVDLYPESIAASIRGSYELENKTATPIDTLFVQLTRTQTLEELLLDGQPLQESGTLDATHQFHIYPLAIPLQPGEKRSLRFRQTYAKQGFVAGREQHNLVANGTFFNNGLLPHLGYDPGKELSEADKRKEQKLPERQRVPDLDDSSAWHKSFLGQDADWIAFEATISTSPGQIAVAPGYLEREWEEGGRKYYHYKMDAPILCFFSILSARYEVLKDEWTRPGSEPVAIEIFYHKGHEYNLARMVEGIKASLDYFTAHFGPYQHRQVRILEFPRYEGFAQSFPNTIPYSESLGFIARIKEGDPKDIDYPYYITAHEVAHQWWGHQVVPAPVQGAALLSETFSQYSALMVMKHKYGEDKMQRFLRYELDRYLSGRSFEQEKELPLYRAENQGYLHYRKGSLVMYALQDYLGEATVNRALRRLVDSVAFTEPPYPTSRAFLKIMKEETPDSLQYLVEDMFEKITLFENKATAATARQVGQEWEVTFSFHTSKRYAGELGEEEETPMQDWVDIGIFTEKQAGGKTEQVPLHLKKHKLPSGQQTLTLRVSEKPLRAGIDPYNKLVDRNPGDNTIAIGAL</sequence>
<dbReference type="EMBL" id="AODQ01000138">
    <property type="protein sequence ID" value="EMR01177.1"/>
    <property type="molecule type" value="Genomic_DNA"/>
</dbReference>
<dbReference type="GO" id="GO:0008237">
    <property type="term" value="F:metallopeptidase activity"/>
    <property type="evidence" value="ECO:0007669"/>
    <property type="project" value="InterPro"/>
</dbReference>
<feature type="domain" description="Peptidase M1 membrane alanine aminopeptidase" evidence="3">
    <location>
        <begin position="871"/>
        <end position="1048"/>
    </location>
</feature>
<feature type="transmembrane region" description="Helical" evidence="2">
    <location>
        <begin position="49"/>
        <end position="72"/>
    </location>
</feature>
<feature type="transmembrane region" description="Helical" evidence="2">
    <location>
        <begin position="101"/>
        <end position="125"/>
    </location>
</feature>
<keyword evidence="5" id="KW-1185">Reference proteome</keyword>
<accession>M7N1K9</accession>
<organism evidence="4 5">
    <name type="scientific">Cesiribacter andamanensis AMV16</name>
    <dbReference type="NCBI Taxonomy" id="1279009"/>
    <lineage>
        <taxon>Bacteria</taxon>
        <taxon>Pseudomonadati</taxon>
        <taxon>Bacteroidota</taxon>
        <taxon>Cytophagia</taxon>
        <taxon>Cytophagales</taxon>
        <taxon>Cesiribacteraceae</taxon>
        <taxon>Cesiribacter</taxon>
    </lineage>
</organism>
<dbReference type="AlphaFoldDB" id="M7N1K9"/>
<dbReference type="InterPro" id="IPR014782">
    <property type="entry name" value="Peptidase_M1_dom"/>
</dbReference>
<keyword evidence="2" id="KW-0812">Transmembrane</keyword>
<feature type="transmembrane region" description="Helical" evidence="2">
    <location>
        <begin position="467"/>
        <end position="486"/>
    </location>
</feature>
<evidence type="ECO:0000313" key="4">
    <source>
        <dbReference type="EMBL" id="EMR01177.1"/>
    </source>
</evidence>
<keyword evidence="2" id="KW-1133">Transmembrane helix</keyword>
<evidence type="ECO:0000256" key="1">
    <source>
        <dbReference type="SAM" id="MobiDB-lite"/>
    </source>
</evidence>
<comment type="caution">
    <text evidence="4">The sequence shown here is derived from an EMBL/GenBank/DDBJ whole genome shotgun (WGS) entry which is preliminary data.</text>
</comment>
<dbReference type="STRING" id="1279009.ADICEAN_03702"/>
<dbReference type="eggNOG" id="COG0308">
    <property type="taxonomic scope" value="Bacteria"/>
</dbReference>
<keyword evidence="2" id="KW-0472">Membrane</keyword>
<protein>
    <submittedName>
        <fullName evidence="4">ABC-type transport system involved in multi-copper enzyme maturation, permease component</fullName>
    </submittedName>
</protein>
<evidence type="ECO:0000259" key="3">
    <source>
        <dbReference type="Pfam" id="PF01433"/>
    </source>
</evidence>
<feature type="transmembrane region" description="Helical" evidence="2">
    <location>
        <begin position="171"/>
        <end position="191"/>
    </location>
</feature>
<dbReference type="InterPro" id="IPR027268">
    <property type="entry name" value="Peptidase_M4/M1_CTD_sf"/>
</dbReference>
<dbReference type="SUPFAM" id="SSF55486">
    <property type="entry name" value="Metalloproteases ('zincins'), catalytic domain"/>
    <property type="match status" value="1"/>
</dbReference>
<gene>
    <name evidence="4" type="ORF">ADICEAN_03702</name>
</gene>
<dbReference type="OrthoDB" id="100605at2"/>
<feature type="transmembrane region" description="Helical" evidence="2">
    <location>
        <begin position="521"/>
        <end position="539"/>
    </location>
</feature>
<feature type="region of interest" description="Disordered" evidence="1">
    <location>
        <begin position="742"/>
        <end position="762"/>
    </location>
</feature>
<reference evidence="4 5" key="1">
    <citation type="journal article" date="2013" name="Genome Announc.">
        <title>Draft Genome Sequence of Cesiribacter andamanensis Strain AMV16T, Isolated from a Soil Sample from a Mud Volcano in the Andaman Islands, India.</title>
        <authorList>
            <person name="Shivaji S."/>
            <person name="Ara S."/>
            <person name="Begum Z."/>
            <person name="Srinivas T.N."/>
            <person name="Singh A."/>
            <person name="Kumar Pinnaka A."/>
        </authorList>
    </citation>
    <scope>NUCLEOTIDE SEQUENCE [LARGE SCALE GENOMIC DNA]</scope>
    <source>
        <strain evidence="4 5">AMV16</strain>
    </source>
</reference>
<name>M7N1K9_9BACT</name>
<dbReference type="PATRIC" id="fig|1279009.4.peg.3746"/>
<dbReference type="Proteomes" id="UP000011910">
    <property type="component" value="Unassembled WGS sequence"/>
</dbReference>
<feature type="transmembrane region" description="Helical" evidence="2">
    <location>
        <begin position="441"/>
        <end position="460"/>
    </location>
</feature>
<feature type="transmembrane region" description="Helical" evidence="2">
    <location>
        <begin position="402"/>
        <end position="426"/>
    </location>
</feature>
<feature type="transmembrane region" description="Helical" evidence="2">
    <location>
        <begin position="12"/>
        <end position="37"/>
    </location>
</feature>
<feature type="transmembrane region" description="Helical" evidence="2">
    <location>
        <begin position="145"/>
        <end position="164"/>
    </location>
</feature>
<dbReference type="Pfam" id="PF01433">
    <property type="entry name" value="Peptidase_M1"/>
    <property type="match status" value="1"/>
</dbReference>
<proteinExistence type="predicted"/>
<dbReference type="Gene3D" id="1.10.390.10">
    <property type="entry name" value="Neutral Protease Domain 2"/>
    <property type="match status" value="1"/>
</dbReference>
<evidence type="ECO:0000256" key="2">
    <source>
        <dbReference type="SAM" id="Phobius"/>
    </source>
</evidence>
<dbReference type="RefSeq" id="WP_009197081.1">
    <property type="nucleotide sequence ID" value="NZ_AODQ01000138.1"/>
</dbReference>
<dbReference type="GO" id="GO:0008270">
    <property type="term" value="F:zinc ion binding"/>
    <property type="evidence" value="ECO:0007669"/>
    <property type="project" value="InterPro"/>
</dbReference>
<feature type="transmembrane region" description="Helical" evidence="2">
    <location>
        <begin position="560"/>
        <end position="581"/>
    </location>
</feature>